<keyword evidence="2" id="KW-1185">Reference proteome</keyword>
<protein>
    <recommendedName>
        <fullName evidence="3">TonB-dependent receptor plug domain-containing protein</fullName>
    </recommendedName>
</protein>
<dbReference type="Gene3D" id="2.170.130.10">
    <property type="entry name" value="TonB-dependent receptor, plug domain"/>
    <property type="match status" value="1"/>
</dbReference>
<evidence type="ECO:0000313" key="2">
    <source>
        <dbReference type="Proteomes" id="UP001596287"/>
    </source>
</evidence>
<evidence type="ECO:0008006" key="3">
    <source>
        <dbReference type="Google" id="ProtNLM"/>
    </source>
</evidence>
<accession>A0ABW1PQT6</accession>
<proteinExistence type="predicted"/>
<dbReference type="InterPro" id="IPR037066">
    <property type="entry name" value="Plug_dom_sf"/>
</dbReference>
<organism evidence="1 2">
    <name type="scientific">Flavobacterium qiangtangense</name>
    <dbReference type="NCBI Taxonomy" id="1442595"/>
    <lineage>
        <taxon>Bacteria</taxon>
        <taxon>Pseudomonadati</taxon>
        <taxon>Bacteroidota</taxon>
        <taxon>Flavobacteriia</taxon>
        <taxon>Flavobacteriales</taxon>
        <taxon>Flavobacteriaceae</taxon>
        <taxon>Flavobacterium</taxon>
    </lineage>
</organism>
<dbReference type="RefSeq" id="WP_379792923.1">
    <property type="nucleotide sequence ID" value="NZ_JBHSQB010000010.1"/>
</dbReference>
<dbReference type="Proteomes" id="UP001596287">
    <property type="component" value="Unassembled WGS sequence"/>
</dbReference>
<gene>
    <name evidence="1" type="ORF">ACFPVY_14910</name>
</gene>
<comment type="caution">
    <text evidence="1">The sequence shown here is derived from an EMBL/GenBank/DDBJ whole genome shotgun (WGS) entry which is preliminary data.</text>
</comment>
<dbReference type="EMBL" id="JBHSQB010000010">
    <property type="protein sequence ID" value="MFC6097943.1"/>
    <property type="molecule type" value="Genomic_DNA"/>
</dbReference>
<reference evidence="2" key="1">
    <citation type="journal article" date="2019" name="Int. J. Syst. Evol. Microbiol.">
        <title>The Global Catalogue of Microorganisms (GCM) 10K type strain sequencing project: providing services to taxonomists for standard genome sequencing and annotation.</title>
        <authorList>
            <consortium name="The Broad Institute Genomics Platform"/>
            <consortium name="The Broad Institute Genome Sequencing Center for Infectious Disease"/>
            <person name="Wu L."/>
            <person name="Ma J."/>
        </authorList>
    </citation>
    <scope>NUCLEOTIDE SEQUENCE [LARGE SCALE GENOMIC DNA]</scope>
    <source>
        <strain evidence="2">CCUG 49679</strain>
    </source>
</reference>
<sequence>MENQDKIYQQFKDAAGKVESKDFAGMEKVWGNIEGKLETKALQKENTTWKKIAIAASILLVATVGYQFLKDSDEEIIVPKENVVSSEPKEIMEESVAEVESKNPLIKENAEEIIEEELRPATKMAVQEAPSMSHEAAPSANFIPAKDEEIKTESNGYFAKRKFDAVGVRHYETEVAAEKSTEEAVVVQEKAAPLLVIDGKAVKAKDQVNFNEFDAHSVQYLDNPLYIINGLEYTEKELFGPNPTSPYYPLNKQEITSTTVLQGESATNLYGEKGKKGVVIISTKDKKPLKN</sequence>
<name>A0ABW1PQT6_9FLAO</name>
<evidence type="ECO:0000313" key="1">
    <source>
        <dbReference type="EMBL" id="MFC6097943.1"/>
    </source>
</evidence>